<gene>
    <name evidence="5" type="ORF">FFLO_02950</name>
</gene>
<dbReference type="GO" id="GO:0005886">
    <property type="term" value="C:plasma membrane"/>
    <property type="evidence" value="ECO:0007669"/>
    <property type="project" value="UniProtKB-SubCell"/>
</dbReference>
<reference evidence="5" key="1">
    <citation type="submission" date="2020-04" db="EMBL/GenBank/DDBJ databases">
        <title>Analysis of mating type loci in Filobasidium floriforme.</title>
        <authorList>
            <person name="Nowrousian M."/>
        </authorList>
    </citation>
    <scope>NUCLEOTIDE SEQUENCE</scope>
    <source>
        <strain evidence="5">CBS 6242</strain>
    </source>
</reference>
<dbReference type="GO" id="GO:0007165">
    <property type="term" value="P:signal transduction"/>
    <property type="evidence" value="ECO:0007669"/>
    <property type="project" value="InterPro"/>
</dbReference>
<proteinExistence type="predicted"/>
<dbReference type="InterPro" id="IPR020849">
    <property type="entry name" value="Small_GTPase_Ras-type"/>
</dbReference>
<dbReference type="AlphaFoldDB" id="A0A8K0JLN9"/>
<dbReference type="PANTHER" id="PTHR24070">
    <property type="entry name" value="RAS, DI-RAS, AND RHEB FAMILY MEMBERS OF SMALL GTPASE SUPERFAMILY"/>
    <property type="match status" value="1"/>
</dbReference>
<dbReference type="Proteomes" id="UP000812966">
    <property type="component" value="Unassembled WGS sequence"/>
</dbReference>
<comment type="caution">
    <text evidence="5">The sequence shown here is derived from an EMBL/GenBank/DDBJ whole genome shotgun (WGS) entry which is preliminary data.</text>
</comment>
<dbReference type="InterPro" id="IPR001806">
    <property type="entry name" value="Small_GTPase"/>
</dbReference>
<dbReference type="SMART" id="SM00175">
    <property type="entry name" value="RAB"/>
    <property type="match status" value="1"/>
</dbReference>
<evidence type="ECO:0000256" key="3">
    <source>
        <dbReference type="ARBA" id="ARBA00023134"/>
    </source>
</evidence>
<name>A0A8K0JLN9_9TREE</name>
<dbReference type="PROSITE" id="PS51419">
    <property type="entry name" value="RAB"/>
    <property type="match status" value="1"/>
</dbReference>
<dbReference type="InterPro" id="IPR027417">
    <property type="entry name" value="P-loop_NTPase"/>
</dbReference>
<feature type="compositionally biased region" description="Basic residues" evidence="4">
    <location>
        <begin position="217"/>
        <end position="230"/>
    </location>
</feature>
<dbReference type="SMART" id="SM00174">
    <property type="entry name" value="RHO"/>
    <property type="match status" value="1"/>
</dbReference>
<keyword evidence="2" id="KW-0547">Nucleotide-binding</keyword>
<dbReference type="NCBIfam" id="TIGR00231">
    <property type="entry name" value="small_GTP"/>
    <property type="match status" value="1"/>
</dbReference>
<organism evidence="5 6">
    <name type="scientific">Filobasidium floriforme</name>
    <dbReference type="NCBI Taxonomy" id="5210"/>
    <lineage>
        <taxon>Eukaryota</taxon>
        <taxon>Fungi</taxon>
        <taxon>Dikarya</taxon>
        <taxon>Basidiomycota</taxon>
        <taxon>Agaricomycotina</taxon>
        <taxon>Tremellomycetes</taxon>
        <taxon>Filobasidiales</taxon>
        <taxon>Filobasidiaceae</taxon>
        <taxon>Filobasidium</taxon>
    </lineage>
</organism>
<accession>A0A8K0JLN9</accession>
<evidence type="ECO:0000313" key="6">
    <source>
        <dbReference type="Proteomes" id="UP000812966"/>
    </source>
</evidence>
<sequence length="230" mass="25150">MLFKITVLGEGGVGKTALTVQFTMASFVETYDPTIEDCYRKQWTVDDQPCLLEVLDTAGQEEYTALRDQWIRDGEGFLVVYSVCSRDTFERVEQIVKRVRRVKEEAATMGGAYGSYPYSPQSPQSPLGVRAHGPIPIVIIGNKRDMQHLRDVQPEEGANLARRLGCEFYETSAKHGYNVENAFKTAVRGIKVAKGIAPGQGAAGPGGGPGGPGQGGARRRQKRNKNCVVL</sequence>
<dbReference type="SMART" id="SM00173">
    <property type="entry name" value="RAS"/>
    <property type="match status" value="1"/>
</dbReference>
<dbReference type="Pfam" id="PF00071">
    <property type="entry name" value="Ras"/>
    <property type="match status" value="2"/>
</dbReference>
<protein>
    <submittedName>
        <fullName evidence="5">Uncharacterized protein</fullName>
    </submittedName>
</protein>
<dbReference type="PRINTS" id="PR00449">
    <property type="entry name" value="RASTRNSFRMNG"/>
</dbReference>
<dbReference type="EMBL" id="JABELV010000051">
    <property type="protein sequence ID" value="KAG7553595.1"/>
    <property type="molecule type" value="Genomic_DNA"/>
</dbReference>
<comment type="subcellular location">
    <subcellularLocation>
        <location evidence="1">Cell membrane</location>
        <topology evidence="1">Lipid-anchor</topology>
        <orientation evidence="1">Cytoplasmic side</orientation>
    </subcellularLocation>
</comment>
<dbReference type="GO" id="GO:0005525">
    <property type="term" value="F:GTP binding"/>
    <property type="evidence" value="ECO:0007669"/>
    <property type="project" value="UniProtKB-KW"/>
</dbReference>
<dbReference type="OrthoDB" id="5976022at2759"/>
<keyword evidence="3" id="KW-0342">GTP-binding</keyword>
<dbReference type="PROSITE" id="PS51421">
    <property type="entry name" value="RAS"/>
    <property type="match status" value="1"/>
</dbReference>
<feature type="compositionally biased region" description="Gly residues" evidence="4">
    <location>
        <begin position="201"/>
        <end position="216"/>
    </location>
</feature>
<evidence type="ECO:0000313" key="5">
    <source>
        <dbReference type="EMBL" id="KAG7553595.1"/>
    </source>
</evidence>
<evidence type="ECO:0000256" key="1">
    <source>
        <dbReference type="ARBA" id="ARBA00004342"/>
    </source>
</evidence>
<dbReference type="SUPFAM" id="SSF52540">
    <property type="entry name" value="P-loop containing nucleoside triphosphate hydrolases"/>
    <property type="match status" value="1"/>
</dbReference>
<evidence type="ECO:0000256" key="2">
    <source>
        <dbReference type="ARBA" id="ARBA00022741"/>
    </source>
</evidence>
<dbReference type="FunFam" id="3.40.50.300:FF:001990">
    <property type="entry name" value="Ras family, other"/>
    <property type="match status" value="1"/>
</dbReference>
<dbReference type="PROSITE" id="PS51420">
    <property type="entry name" value="RHO"/>
    <property type="match status" value="1"/>
</dbReference>
<feature type="region of interest" description="Disordered" evidence="4">
    <location>
        <begin position="198"/>
        <end position="230"/>
    </location>
</feature>
<dbReference type="GO" id="GO:0003924">
    <property type="term" value="F:GTPase activity"/>
    <property type="evidence" value="ECO:0007669"/>
    <property type="project" value="InterPro"/>
</dbReference>
<dbReference type="InterPro" id="IPR005225">
    <property type="entry name" value="Small_GTP-bd"/>
</dbReference>
<dbReference type="Gene3D" id="3.40.50.300">
    <property type="entry name" value="P-loop containing nucleotide triphosphate hydrolases"/>
    <property type="match status" value="1"/>
</dbReference>
<keyword evidence="6" id="KW-1185">Reference proteome</keyword>
<evidence type="ECO:0000256" key="4">
    <source>
        <dbReference type="SAM" id="MobiDB-lite"/>
    </source>
</evidence>